<organism evidence="1">
    <name type="scientific">Solanum chacoense</name>
    <name type="common">Chaco potato</name>
    <dbReference type="NCBI Taxonomy" id="4108"/>
    <lineage>
        <taxon>Eukaryota</taxon>
        <taxon>Viridiplantae</taxon>
        <taxon>Streptophyta</taxon>
        <taxon>Embryophyta</taxon>
        <taxon>Tracheophyta</taxon>
        <taxon>Spermatophyta</taxon>
        <taxon>Magnoliopsida</taxon>
        <taxon>eudicotyledons</taxon>
        <taxon>Gunneridae</taxon>
        <taxon>Pentapetalae</taxon>
        <taxon>asterids</taxon>
        <taxon>lamiids</taxon>
        <taxon>Solanales</taxon>
        <taxon>Solanaceae</taxon>
        <taxon>Solanoideae</taxon>
        <taxon>Solaneae</taxon>
        <taxon>Solanum</taxon>
    </lineage>
</organism>
<dbReference type="AlphaFoldDB" id="A0A0V0GVB5"/>
<sequence>MGSSGLFSMKSYCNKLLISDELAFNIHLFYSHVTKNGGFFTWLTMKELLRAENLRKRELHMPLGISCVRIWTKMRTIDILYIVR</sequence>
<name>A0A0V0GVB5_SOLCH</name>
<evidence type="ECO:0000313" key="1">
    <source>
        <dbReference type="EMBL" id="JAP11206.1"/>
    </source>
</evidence>
<accession>A0A0V0GVB5</accession>
<protein>
    <submittedName>
        <fullName evidence="1">Putative ovule protein</fullName>
    </submittedName>
</protein>
<dbReference type="EMBL" id="GEDG01031741">
    <property type="protein sequence ID" value="JAP11206.1"/>
    <property type="molecule type" value="Transcribed_RNA"/>
</dbReference>
<proteinExistence type="predicted"/>
<reference evidence="1" key="1">
    <citation type="submission" date="2015-12" db="EMBL/GenBank/DDBJ databases">
        <title>Gene expression during late stages of embryo sac development: a critical building block for successful pollen-pistil interactions.</title>
        <authorList>
            <person name="Liu Y."/>
            <person name="Joly V."/>
            <person name="Sabar M."/>
            <person name="Matton D.P."/>
        </authorList>
    </citation>
    <scope>NUCLEOTIDE SEQUENCE</scope>
</reference>